<sequence length="955" mass="105943">MANFNYWTVYRMGVYFMEPLENYFTNIDWNKAVIGRFFGPNYPSHKIVQKMVDTQWLTRGNIVVHRTGCYFIFACKHLADVEALLEQHTFVLDGRIRNVRRCNRYTVPANVNFDSTRLWIRVYGLPLGFLDPERAVKTLQLVGLVETLDYDGDGVPEEPEFREQVMVDLSKTLIPGCYIPGEFGLIWIFFRFSNYVAARRIHARMEAFEAQGRTMLYDSSDRTFYSNMVEGSLENFITLNTRVNLLALAQNFEFTEESSDTSDSDSSGSGGDNLPNGHVHGAAANGDNHDTNDNVEPEYIPINGVYQNGFMEHSNVATMSSSPTHSASTQGHESNSSPLCSLTATHRASSSSLGGIRFAAATQERYFTASSLSNSSGAGETGSKTGAARGGFRISATLEESFLTDESSDSEEFSLPLVITSNEVDVTPQMLANLSLEDNSGAHIPPNVPPNVPPEVPMRPTRSNSEAKPRATPHKRSSRNPFTRCRSYEQEPFFGYQGLTWSQKRRKIRYLHVKSKGGFTIPANDSRKAVSKAFSDVSIAHHLGFDAADHAHHGDTSTGYSSNSFMSLSGGKRKVEEAATTSPCKSQKLSVHGFTSKTFCDGPSASYTHLSSAFLDNFGGLLKAETLLKKGSNWKIGNGLSTLAVNGCVPEFKPGIPLSSSAAQTISFFIYPQTRLWDTTKVVDWFVPMAASTILAMEEPDTTQEDFRFWGSTQSGTYSMKTGYAILQQQLSPVPIPSSTDSFWKVLWSLQIQPKWKLFLWKLLHQALVVKNQRICNIFSECALGTISLEGWMPCRQQNVEPRKTEYRKHGDSSVQDDVYRKNHTETSRQGGNPTGHKITIAVISGGPVYGSSVSGAKKSLSEYRHLVNALSVEERPRPSPMFSISYSEEDAKGIVFPHDDLLVLILTVNGADIKRALVGGGSSSNILFARAFDAMRIGRKYLSRDRFQRINGKT</sequence>
<reference evidence="2" key="2">
    <citation type="submission" date="2021-03" db="UniProtKB">
        <authorList>
            <consortium name="EnsemblPlants"/>
        </authorList>
    </citation>
    <scope>IDENTIFICATION</scope>
</reference>
<feature type="region of interest" description="Disordered" evidence="1">
    <location>
        <begin position="256"/>
        <end position="299"/>
    </location>
</feature>
<evidence type="ECO:0000313" key="3">
    <source>
        <dbReference type="Proteomes" id="UP000596660"/>
    </source>
</evidence>
<protein>
    <recommendedName>
        <fullName evidence="4">DUF4283 domain-containing protein</fullName>
    </recommendedName>
</protein>
<organism evidence="2 3">
    <name type="scientific">Chenopodium quinoa</name>
    <name type="common">Quinoa</name>
    <dbReference type="NCBI Taxonomy" id="63459"/>
    <lineage>
        <taxon>Eukaryota</taxon>
        <taxon>Viridiplantae</taxon>
        <taxon>Streptophyta</taxon>
        <taxon>Embryophyta</taxon>
        <taxon>Tracheophyta</taxon>
        <taxon>Spermatophyta</taxon>
        <taxon>Magnoliopsida</taxon>
        <taxon>eudicotyledons</taxon>
        <taxon>Gunneridae</taxon>
        <taxon>Pentapetalae</taxon>
        <taxon>Caryophyllales</taxon>
        <taxon>Chenopodiaceae</taxon>
        <taxon>Chenopodioideae</taxon>
        <taxon>Atripliceae</taxon>
        <taxon>Chenopodium</taxon>
    </lineage>
</organism>
<feature type="region of interest" description="Disordered" evidence="1">
    <location>
        <begin position="803"/>
        <end position="836"/>
    </location>
</feature>
<dbReference type="EnsemblPlants" id="AUR62042318-RA">
    <property type="protein sequence ID" value="AUR62042318-RA:cds"/>
    <property type="gene ID" value="AUR62042318"/>
</dbReference>
<feature type="region of interest" description="Disordered" evidence="1">
    <location>
        <begin position="437"/>
        <end position="484"/>
    </location>
</feature>
<evidence type="ECO:0000313" key="2">
    <source>
        <dbReference type="EnsemblPlants" id="AUR62042318-RA:cds"/>
    </source>
</evidence>
<proteinExistence type="predicted"/>
<evidence type="ECO:0008006" key="4">
    <source>
        <dbReference type="Google" id="ProtNLM"/>
    </source>
</evidence>
<dbReference type="Proteomes" id="UP000596660">
    <property type="component" value="Unplaced"/>
</dbReference>
<feature type="region of interest" description="Disordered" evidence="1">
    <location>
        <begin position="316"/>
        <end position="339"/>
    </location>
</feature>
<evidence type="ECO:0000256" key="1">
    <source>
        <dbReference type="SAM" id="MobiDB-lite"/>
    </source>
</evidence>
<feature type="compositionally biased region" description="Pro residues" evidence="1">
    <location>
        <begin position="446"/>
        <end position="457"/>
    </location>
</feature>
<feature type="compositionally biased region" description="Basic and acidic residues" evidence="1">
    <location>
        <begin position="803"/>
        <end position="827"/>
    </location>
</feature>
<reference evidence="2" key="1">
    <citation type="journal article" date="2017" name="Nature">
        <title>The genome of Chenopodium quinoa.</title>
        <authorList>
            <person name="Jarvis D.E."/>
            <person name="Ho Y.S."/>
            <person name="Lightfoot D.J."/>
            <person name="Schmoeckel S.M."/>
            <person name="Li B."/>
            <person name="Borm T.J.A."/>
            <person name="Ohyanagi H."/>
            <person name="Mineta K."/>
            <person name="Michell C.T."/>
            <person name="Saber N."/>
            <person name="Kharbatia N.M."/>
            <person name="Rupper R.R."/>
            <person name="Sharp A.R."/>
            <person name="Dally N."/>
            <person name="Boughton B.A."/>
            <person name="Woo Y.H."/>
            <person name="Gao G."/>
            <person name="Schijlen E.G.W.M."/>
            <person name="Guo X."/>
            <person name="Momin A.A."/>
            <person name="Negrao S."/>
            <person name="Al-Babili S."/>
            <person name="Gehring C."/>
            <person name="Roessner U."/>
            <person name="Jung C."/>
            <person name="Murphy K."/>
            <person name="Arold S.T."/>
            <person name="Gojobori T."/>
            <person name="van der Linden C.G."/>
            <person name="van Loo E.N."/>
            <person name="Jellen E.N."/>
            <person name="Maughan P.J."/>
            <person name="Tester M."/>
        </authorList>
    </citation>
    <scope>NUCLEOTIDE SEQUENCE [LARGE SCALE GENOMIC DNA]</scope>
    <source>
        <strain evidence="2">cv. PI 614886</strain>
    </source>
</reference>
<name>A0A803N8W7_CHEQI</name>
<keyword evidence="3" id="KW-1185">Reference proteome</keyword>
<dbReference type="Gramene" id="AUR62042318-RA">
    <property type="protein sequence ID" value="AUR62042318-RA:cds"/>
    <property type="gene ID" value="AUR62042318"/>
</dbReference>
<dbReference type="AlphaFoldDB" id="A0A803N8W7"/>
<accession>A0A803N8W7</accession>